<reference evidence="1" key="1">
    <citation type="submission" date="2021-06" db="EMBL/GenBank/DDBJ databases">
        <authorList>
            <person name="Kallberg Y."/>
            <person name="Tangrot J."/>
            <person name="Rosling A."/>
        </authorList>
    </citation>
    <scope>NUCLEOTIDE SEQUENCE</scope>
    <source>
        <strain evidence="1">MA453B</strain>
    </source>
</reference>
<name>A0A9N9NQB3_9GLOM</name>
<evidence type="ECO:0000313" key="1">
    <source>
        <dbReference type="EMBL" id="CAG8760270.1"/>
    </source>
</evidence>
<comment type="caution">
    <text evidence="1">The sequence shown here is derived from an EMBL/GenBank/DDBJ whole genome shotgun (WGS) entry which is preliminary data.</text>
</comment>
<dbReference type="EMBL" id="CAJVPY010017092">
    <property type="protein sequence ID" value="CAG8760270.1"/>
    <property type="molecule type" value="Genomic_DNA"/>
</dbReference>
<dbReference type="AlphaFoldDB" id="A0A9N9NQB3"/>
<dbReference type="Proteomes" id="UP000789405">
    <property type="component" value="Unassembled WGS sequence"/>
</dbReference>
<keyword evidence="2" id="KW-1185">Reference proteome</keyword>
<proteinExistence type="predicted"/>
<sequence>KEIDPHLIIKAFNCCGILVKMDETENDLVFDYNKVNENSASENNKNSVPINFDDIEGKKYEKVEGSNNIWE</sequence>
<dbReference type="OrthoDB" id="2440789at2759"/>
<accession>A0A9N9NQB3</accession>
<gene>
    <name evidence="1" type="ORF">DERYTH_LOCUS17753</name>
</gene>
<protein>
    <submittedName>
        <fullName evidence="1">26154_t:CDS:1</fullName>
    </submittedName>
</protein>
<feature type="non-terminal residue" evidence="1">
    <location>
        <position position="1"/>
    </location>
</feature>
<organism evidence="1 2">
    <name type="scientific">Dentiscutata erythropus</name>
    <dbReference type="NCBI Taxonomy" id="1348616"/>
    <lineage>
        <taxon>Eukaryota</taxon>
        <taxon>Fungi</taxon>
        <taxon>Fungi incertae sedis</taxon>
        <taxon>Mucoromycota</taxon>
        <taxon>Glomeromycotina</taxon>
        <taxon>Glomeromycetes</taxon>
        <taxon>Diversisporales</taxon>
        <taxon>Gigasporaceae</taxon>
        <taxon>Dentiscutata</taxon>
    </lineage>
</organism>
<evidence type="ECO:0000313" key="2">
    <source>
        <dbReference type="Proteomes" id="UP000789405"/>
    </source>
</evidence>